<protein>
    <submittedName>
        <fullName evidence="5">Toxin-antitoxin system antitoxin subunit</fullName>
    </submittedName>
</protein>
<dbReference type="Gene3D" id="1.20.120.580">
    <property type="entry name" value="bsu32300-like"/>
    <property type="match status" value="1"/>
</dbReference>
<reference evidence="6" key="2">
    <citation type="journal article" date="2016" name="Int. J. Syst. Evol. Microbiol.">
        <title>Complete genome sequence and cell structure of Limnochorda pilosa, a Gram-negative spore-former within the phylum Firmicutes.</title>
        <authorList>
            <person name="Watanabe M."/>
            <person name="Kojima H."/>
            <person name="Fukui M."/>
        </authorList>
    </citation>
    <scope>NUCLEOTIDE SEQUENCE [LARGE SCALE GENOMIC DNA]</scope>
    <source>
        <strain evidence="6">HC45</strain>
    </source>
</reference>
<organism evidence="5 6">
    <name type="scientific">Limnochorda pilosa</name>
    <dbReference type="NCBI Taxonomy" id="1555112"/>
    <lineage>
        <taxon>Bacteria</taxon>
        <taxon>Bacillati</taxon>
        <taxon>Bacillota</taxon>
        <taxon>Limnochordia</taxon>
        <taxon>Limnochordales</taxon>
        <taxon>Limnochordaceae</taxon>
        <taxon>Limnochorda</taxon>
    </lineage>
</organism>
<dbReference type="GO" id="GO:0016787">
    <property type="term" value="F:hydrolase activity"/>
    <property type="evidence" value="ECO:0007669"/>
    <property type="project" value="UniProtKB-KW"/>
</dbReference>
<dbReference type="KEGG" id="lpil:LIP_0271"/>
<dbReference type="STRING" id="1555112.LIP_0271"/>
<dbReference type="NCBIfam" id="NF047751">
    <property type="entry name" value="HepT_toxin"/>
    <property type="match status" value="1"/>
</dbReference>
<evidence type="ECO:0000256" key="3">
    <source>
        <dbReference type="ARBA" id="ARBA00022801"/>
    </source>
</evidence>
<dbReference type="GO" id="GO:0110001">
    <property type="term" value="C:toxin-antitoxin complex"/>
    <property type="evidence" value="ECO:0007669"/>
    <property type="project" value="InterPro"/>
</dbReference>
<evidence type="ECO:0000256" key="4">
    <source>
        <dbReference type="ARBA" id="ARBA00024207"/>
    </source>
</evidence>
<proteinExistence type="inferred from homology"/>
<accession>A0A0K2SG97</accession>
<evidence type="ECO:0000313" key="5">
    <source>
        <dbReference type="EMBL" id="BAS26128.1"/>
    </source>
</evidence>
<dbReference type="AlphaFoldDB" id="A0A0K2SG97"/>
<evidence type="ECO:0000313" key="6">
    <source>
        <dbReference type="Proteomes" id="UP000065807"/>
    </source>
</evidence>
<sequence length="158" mass="17553">MGLDSERMKTRLAYLMGEVTALRDLLTTTPDRAQLLQDAWKRRGTRYALQTSVEAIADVAYHICAKAYHKAPGDPHEAVDKLVQEGVLSAGTAKRLHGLIGLRNRLVHGYLDIDDQRLLELLAAGLGDLEAYAHEVTRYLEQASSDRPSDPHEDPPEP</sequence>
<dbReference type="InterPro" id="IPR052379">
    <property type="entry name" value="Type_VII_TA_RNase"/>
</dbReference>
<evidence type="ECO:0000256" key="1">
    <source>
        <dbReference type="ARBA" id="ARBA00022649"/>
    </source>
</evidence>
<dbReference type="PANTHER" id="PTHR33397:SF5">
    <property type="entry name" value="RNASE YUTE-RELATED"/>
    <property type="match status" value="1"/>
</dbReference>
<name>A0A0K2SG97_LIMPI</name>
<dbReference type="InterPro" id="IPR037038">
    <property type="entry name" value="HepT-like_sf"/>
</dbReference>
<reference evidence="6" key="1">
    <citation type="submission" date="2015-07" db="EMBL/GenBank/DDBJ databases">
        <title>Complete genome sequence and phylogenetic analysis of Limnochorda pilosa.</title>
        <authorList>
            <person name="Watanabe M."/>
            <person name="Kojima H."/>
            <person name="Fukui M."/>
        </authorList>
    </citation>
    <scope>NUCLEOTIDE SEQUENCE [LARGE SCALE GENOMIC DNA]</scope>
    <source>
        <strain evidence="6">HC45</strain>
    </source>
</reference>
<dbReference type="GO" id="GO:0004540">
    <property type="term" value="F:RNA nuclease activity"/>
    <property type="evidence" value="ECO:0007669"/>
    <property type="project" value="InterPro"/>
</dbReference>
<keyword evidence="1" id="KW-1277">Toxin-antitoxin system</keyword>
<dbReference type="PANTHER" id="PTHR33397">
    <property type="entry name" value="UPF0331 PROTEIN YUTE"/>
    <property type="match status" value="1"/>
</dbReference>
<dbReference type="Pfam" id="PF01934">
    <property type="entry name" value="HepT-like"/>
    <property type="match status" value="1"/>
</dbReference>
<gene>
    <name evidence="5" type="ORF">LIP_0271</name>
</gene>
<keyword evidence="2" id="KW-0540">Nuclease</keyword>
<dbReference type="InterPro" id="IPR008201">
    <property type="entry name" value="HepT-like"/>
</dbReference>
<dbReference type="Proteomes" id="UP000065807">
    <property type="component" value="Chromosome"/>
</dbReference>
<keyword evidence="6" id="KW-1185">Reference proteome</keyword>
<comment type="similarity">
    <text evidence="4">Belongs to the HepT RNase toxin family.</text>
</comment>
<keyword evidence="3" id="KW-0378">Hydrolase</keyword>
<dbReference type="EMBL" id="AP014924">
    <property type="protein sequence ID" value="BAS26128.1"/>
    <property type="molecule type" value="Genomic_DNA"/>
</dbReference>
<evidence type="ECO:0000256" key="2">
    <source>
        <dbReference type="ARBA" id="ARBA00022722"/>
    </source>
</evidence>